<name>A0A381THX4_9ZZZZ</name>
<gene>
    <name evidence="3" type="ORF">METZ01_LOCUS68514</name>
</gene>
<dbReference type="InterPro" id="IPR002347">
    <property type="entry name" value="SDR_fam"/>
</dbReference>
<organism evidence="3">
    <name type="scientific">marine metagenome</name>
    <dbReference type="NCBI Taxonomy" id="408172"/>
    <lineage>
        <taxon>unclassified sequences</taxon>
        <taxon>metagenomes</taxon>
        <taxon>ecological metagenomes</taxon>
    </lineage>
</organism>
<dbReference type="SUPFAM" id="SSF51735">
    <property type="entry name" value="NAD(P)-binding Rossmann-fold domains"/>
    <property type="match status" value="1"/>
</dbReference>
<dbReference type="InterPro" id="IPR036291">
    <property type="entry name" value="NAD(P)-bd_dom_sf"/>
</dbReference>
<reference evidence="3" key="1">
    <citation type="submission" date="2018-05" db="EMBL/GenBank/DDBJ databases">
        <authorList>
            <person name="Lanie J.A."/>
            <person name="Ng W.-L."/>
            <person name="Kazmierczak K.M."/>
            <person name="Andrzejewski T.M."/>
            <person name="Davidsen T.M."/>
            <person name="Wayne K.J."/>
            <person name="Tettelin H."/>
            <person name="Glass J.I."/>
            <person name="Rusch D."/>
            <person name="Podicherti R."/>
            <person name="Tsui H.-C.T."/>
            <person name="Winkler M.E."/>
        </authorList>
    </citation>
    <scope>NUCLEOTIDE SEQUENCE</scope>
</reference>
<evidence type="ECO:0000256" key="2">
    <source>
        <dbReference type="ARBA" id="ARBA00023002"/>
    </source>
</evidence>
<dbReference type="PANTHER" id="PTHR24321">
    <property type="entry name" value="DEHYDROGENASES, SHORT CHAIN"/>
    <property type="match status" value="1"/>
</dbReference>
<dbReference type="PRINTS" id="PR00080">
    <property type="entry name" value="SDRFAMILY"/>
</dbReference>
<dbReference type="InterPro" id="IPR020904">
    <property type="entry name" value="Sc_DH/Rdtase_CS"/>
</dbReference>
<dbReference type="PANTHER" id="PTHR24321:SF8">
    <property type="entry name" value="ESTRADIOL 17-BETA-DEHYDROGENASE 8-RELATED"/>
    <property type="match status" value="1"/>
</dbReference>
<dbReference type="EMBL" id="UINC01004617">
    <property type="protein sequence ID" value="SVA15660.1"/>
    <property type="molecule type" value="Genomic_DNA"/>
</dbReference>
<evidence type="ECO:0000256" key="1">
    <source>
        <dbReference type="ARBA" id="ARBA00006484"/>
    </source>
</evidence>
<keyword evidence="2" id="KW-0560">Oxidoreductase</keyword>
<dbReference type="CDD" id="cd05233">
    <property type="entry name" value="SDR_c"/>
    <property type="match status" value="1"/>
</dbReference>
<dbReference type="AlphaFoldDB" id="A0A381THX4"/>
<dbReference type="FunFam" id="3.40.50.720:FF:000084">
    <property type="entry name" value="Short-chain dehydrogenase reductase"/>
    <property type="match status" value="1"/>
</dbReference>
<dbReference type="PRINTS" id="PR00081">
    <property type="entry name" value="GDHRDH"/>
</dbReference>
<sequence>MTEITQSIYPDLRDKVVLITGGGSGIGEALVTAFLEQASRVVFLDIDQDTSQGLVDRLKARDFSPMFILCDVTDIQLLKSAITGVEQALGPVQVLINNAASDERHEVKDVDLDYWEERLRVNLSHQFFAAQAVTPGMAKAGGGSIINMGSISWHMGMEFMPGYTTAKAAIEGLTQSLARAYGKDHIRVNCIVPGQVATPRQVKDVLTLEYKRYLMERQCLPDVIQPMDVAQLALFLGSDVSRMCTRRNFFIDAGIGA</sequence>
<protein>
    <recommendedName>
        <fullName evidence="4">3-oxoacyl-ACP reductase</fullName>
    </recommendedName>
</protein>
<dbReference type="Pfam" id="PF00106">
    <property type="entry name" value="adh_short"/>
    <property type="match status" value="1"/>
</dbReference>
<evidence type="ECO:0008006" key="4">
    <source>
        <dbReference type="Google" id="ProtNLM"/>
    </source>
</evidence>
<dbReference type="GO" id="GO:0016491">
    <property type="term" value="F:oxidoreductase activity"/>
    <property type="evidence" value="ECO:0007669"/>
    <property type="project" value="UniProtKB-KW"/>
</dbReference>
<dbReference type="PROSITE" id="PS00061">
    <property type="entry name" value="ADH_SHORT"/>
    <property type="match status" value="1"/>
</dbReference>
<dbReference type="Gene3D" id="3.40.50.720">
    <property type="entry name" value="NAD(P)-binding Rossmann-like Domain"/>
    <property type="match status" value="1"/>
</dbReference>
<proteinExistence type="inferred from homology"/>
<comment type="similarity">
    <text evidence="1">Belongs to the short-chain dehydrogenases/reductases (SDR) family.</text>
</comment>
<evidence type="ECO:0000313" key="3">
    <source>
        <dbReference type="EMBL" id="SVA15660.1"/>
    </source>
</evidence>
<accession>A0A381THX4</accession>